<dbReference type="VEuPathDB" id="FungiDB:LEMA_P054600.1"/>
<name>E4ZLS4_LEPMJ</name>
<evidence type="ECO:0000313" key="2">
    <source>
        <dbReference type="Proteomes" id="UP000002668"/>
    </source>
</evidence>
<sequence length="331" mass="36180">MAVYRTCLDYGPLSVRAATGNPTVVGQDSRLTAARMREDAEETAHSVWAYPSSAAPTLLALAPTIPHGPRRTPTNLRRTSCQPSRMHKLVWETCALPSSTWPCPSARDDFSPPRPVGWPLCKVQTPTPQWSHGRGTRLQPALSLEGLSTETAEGRPKSTSVPRCPCLTMSCKTYLPFPGEALVSRSEPQALLRPLLELSSAHAVFEVVVLIMQWFTATSFVCTLLSAFQGPLVLSSRNGRYGCMTPQRPHCDSTGNVDNEARKVAGTVVSRIRAVHECPSPGYTASWSFHAKTKKQSQSPPYHFSAHSSPPRYLDIHDFTLSLDSTTLALA</sequence>
<organism evidence="2">
    <name type="scientific">Leptosphaeria maculans (strain JN3 / isolate v23.1.3 / race Av1-4-5-6-7-8)</name>
    <name type="common">Blackleg fungus</name>
    <name type="synonym">Phoma lingam</name>
    <dbReference type="NCBI Taxonomy" id="985895"/>
    <lineage>
        <taxon>Eukaryota</taxon>
        <taxon>Fungi</taxon>
        <taxon>Dikarya</taxon>
        <taxon>Ascomycota</taxon>
        <taxon>Pezizomycotina</taxon>
        <taxon>Dothideomycetes</taxon>
        <taxon>Pleosporomycetidae</taxon>
        <taxon>Pleosporales</taxon>
        <taxon>Pleosporineae</taxon>
        <taxon>Leptosphaeriaceae</taxon>
        <taxon>Plenodomus</taxon>
        <taxon>Plenodomus lingam/Leptosphaeria maculans species complex</taxon>
    </lineage>
</organism>
<dbReference type="EMBL" id="FP929094">
    <property type="protein sequence ID" value="CBX92754.1"/>
    <property type="molecule type" value="Genomic_DNA"/>
</dbReference>
<accession>E4ZLS4</accession>
<dbReference type="InParanoid" id="E4ZLS4"/>
<dbReference type="HOGENOM" id="CLU_839567_0_0_1"/>
<dbReference type="AlphaFoldDB" id="E4ZLS4"/>
<proteinExistence type="predicted"/>
<protein>
    <submittedName>
        <fullName evidence="1">Predicted protein</fullName>
    </submittedName>
</protein>
<keyword evidence="2" id="KW-1185">Reference proteome</keyword>
<reference evidence="2" key="1">
    <citation type="journal article" date="2011" name="Nat. Commun.">
        <title>Effector diversification within compartments of the Leptosphaeria maculans genome affected by Repeat-Induced Point mutations.</title>
        <authorList>
            <person name="Rouxel T."/>
            <person name="Grandaubert J."/>
            <person name="Hane J.K."/>
            <person name="Hoede C."/>
            <person name="van de Wouw A.P."/>
            <person name="Couloux A."/>
            <person name="Dominguez V."/>
            <person name="Anthouard V."/>
            <person name="Bally P."/>
            <person name="Bourras S."/>
            <person name="Cozijnsen A.J."/>
            <person name="Ciuffetti L.M."/>
            <person name="Degrave A."/>
            <person name="Dilmaghani A."/>
            <person name="Duret L."/>
            <person name="Fudal I."/>
            <person name="Goodwin S.B."/>
            <person name="Gout L."/>
            <person name="Glaser N."/>
            <person name="Linglin J."/>
            <person name="Kema G.H.J."/>
            <person name="Lapalu N."/>
            <person name="Lawrence C.B."/>
            <person name="May K."/>
            <person name="Meyer M."/>
            <person name="Ollivier B."/>
            <person name="Poulain J."/>
            <person name="Schoch C.L."/>
            <person name="Simon A."/>
            <person name="Spatafora J.W."/>
            <person name="Stachowiak A."/>
            <person name="Turgeon B.G."/>
            <person name="Tyler B.M."/>
            <person name="Vincent D."/>
            <person name="Weissenbach J."/>
            <person name="Amselem J."/>
            <person name="Quesneville H."/>
            <person name="Oliver R.P."/>
            <person name="Wincker P."/>
            <person name="Balesdent M.-H."/>
            <person name="Howlett B.J."/>
        </authorList>
    </citation>
    <scope>NUCLEOTIDE SEQUENCE [LARGE SCALE GENOMIC DNA]</scope>
    <source>
        <strain evidence="2">JN3 / isolate v23.1.3 / race Av1-4-5-6-7-8</strain>
    </source>
</reference>
<dbReference type="Proteomes" id="UP000002668">
    <property type="component" value="Genome"/>
</dbReference>
<evidence type="ECO:0000313" key="1">
    <source>
        <dbReference type="EMBL" id="CBX92754.1"/>
    </source>
</evidence>
<gene>
    <name evidence="1" type="ORF">LEMA_P054600.1</name>
</gene>